<dbReference type="InterPro" id="IPR052016">
    <property type="entry name" value="Bact_Sigma-Reg"/>
</dbReference>
<feature type="domain" description="GAF" evidence="3">
    <location>
        <begin position="353"/>
        <end position="499"/>
    </location>
</feature>
<evidence type="ECO:0000259" key="4">
    <source>
        <dbReference type="SMART" id="SM00331"/>
    </source>
</evidence>
<dbReference type="Gene3D" id="3.60.40.10">
    <property type="entry name" value="PPM-type phosphatase domain"/>
    <property type="match status" value="1"/>
</dbReference>
<dbReference type="InterPro" id="IPR003018">
    <property type="entry name" value="GAF"/>
</dbReference>
<dbReference type="SUPFAM" id="SSF81606">
    <property type="entry name" value="PP2C-like"/>
    <property type="match status" value="1"/>
</dbReference>
<dbReference type="InterPro" id="IPR001932">
    <property type="entry name" value="PPM-type_phosphatase-like_dom"/>
</dbReference>
<feature type="transmembrane region" description="Helical" evidence="2">
    <location>
        <begin position="109"/>
        <end position="127"/>
    </location>
</feature>
<dbReference type="AlphaFoldDB" id="A0A538THN8"/>
<accession>A0A538THN8</accession>
<gene>
    <name evidence="5" type="ORF">E6K79_10850</name>
</gene>
<reference evidence="5 6" key="1">
    <citation type="journal article" date="2019" name="Nat. Microbiol.">
        <title>Mediterranean grassland soil C-N compound turnover is dependent on rainfall and depth, and is mediated by genomically divergent microorganisms.</title>
        <authorList>
            <person name="Diamond S."/>
            <person name="Andeer P.F."/>
            <person name="Li Z."/>
            <person name="Crits-Christoph A."/>
            <person name="Burstein D."/>
            <person name="Anantharaman K."/>
            <person name="Lane K.R."/>
            <person name="Thomas B.C."/>
            <person name="Pan C."/>
            <person name="Northen T.R."/>
            <person name="Banfield J.F."/>
        </authorList>
    </citation>
    <scope>NUCLEOTIDE SEQUENCE [LARGE SCALE GENOMIC DNA]</scope>
    <source>
        <strain evidence="5">WS_9</strain>
    </source>
</reference>
<sequence>MNVGALGNAPIALAYLVVGALVLFLGIIILREAPRERANRATALMLFSGGVGSVLGAIGIVLNSMGPNKAGSNDILRSFNYIWEFFFPSLLFFACVFPKENRLFRRIPFASLWIFAPHLFHLILMILQGQGALWGQVAAKLAQNPAGAKAIEYGRLPFELIFRFHQILFSLVNLAYIAAALTILWNSWRRSENPRIRAQVRTIFYGLSACAGLYAVAVPIPALFNTFWPPVVRSTLIVVALVVGSVAIAYSMVRYRFLDANLIARKSILYSVTLAFLLSVYMLIVRRLDALIETVAGVDTTIFQTAFLMLALVLFQPLFSWLEEALDRYFLRDKGDFRTIVRRMSGEMLTVLDLDTLAEKLLNALREGLPARTTVLLVAPDRRQHSAWGFGGRVDLEAIGAIPREALLRLLDDTDLLRGKEARSLAEDRALQGPLAPLFETEPYLILPLRYGGNFLGLVALGRKITETRYTAAETSLLATLTNQTSVAVTTTFLYRDSLEKKILEEELAVARRIQRQFLPSSLPLSPGFTLAGLNAPSKAVGGDYYDTVDLGRGDYLVAIADVAGKGVPAALLASMVQAAIRTSALDRKPVGELMGRLNRLVHDATTDDRFATCILAEVEADGLGVSLSNAGHNYPILRSANGICRSLDEGGIPLGVQPGVQYAQTRTTLLPGDALIMYTDGITDARNRLGEDFGEGRLLELVERLPERLTADEIIRAIADEVTRFSDGADQMDDITLVALKANS</sequence>
<organism evidence="5 6">
    <name type="scientific">Eiseniibacteriota bacterium</name>
    <dbReference type="NCBI Taxonomy" id="2212470"/>
    <lineage>
        <taxon>Bacteria</taxon>
        <taxon>Candidatus Eiseniibacteriota</taxon>
    </lineage>
</organism>
<evidence type="ECO:0000313" key="6">
    <source>
        <dbReference type="Proteomes" id="UP000317691"/>
    </source>
</evidence>
<feature type="transmembrane region" description="Helical" evidence="2">
    <location>
        <begin position="200"/>
        <end position="224"/>
    </location>
</feature>
<dbReference type="Pfam" id="PF07228">
    <property type="entry name" value="SpoIIE"/>
    <property type="match status" value="1"/>
</dbReference>
<dbReference type="InterPro" id="IPR029016">
    <property type="entry name" value="GAF-like_dom_sf"/>
</dbReference>
<comment type="caution">
    <text evidence="5">The sequence shown here is derived from an EMBL/GenBank/DDBJ whole genome shotgun (WGS) entry which is preliminary data.</text>
</comment>
<dbReference type="Pfam" id="PF01590">
    <property type="entry name" value="GAF"/>
    <property type="match status" value="1"/>
</dbReference>
<dbReference type="SMART" id="SM00065">
    <property type="entry name" value="GAF"/>
    <property type="match status" value="1"/>
</dbReference>
<dbReference type="EMBL" id="VBOZ01000033">
    <property type="protein sequence ID" value="TMQ63136.1"/>
    <property type="molecule type" value="Genomic_DNA"/>
</dbReference>
<keyword evidence="2" id="KW-1133">Transmembrane helix</keyword>
<dbReference type="Gene3D" id="3.30.450.40">
    <property type="match status" value="1"/>
</dbReference>
<feature type="transmembrane region" description="Helical" evidence="2">
    <location>
        <begin position="267"/>
        <end position="285"/>
    </location>
</feature>
<feature type="transmembrane region" description="Helical" evidence="2">
    <location>
        <begin position="42"/>
        <end position="61"/>
    </location>
</feature>
<name>A0A538THN8_UNCEI</name>
<feature type="transmembrane region" description="Helical" evidence="2">
    <location>
        <begin position="167"/>
        <end position="188"/>
    </location>
</feature>
<keyword evidence="1" id="KW-0378">Hydrolase</keyword>
<dbReference type="SUPFAM" id="SSF55781">
    <property type="entry name" value="GAF domain-like"/>
    <property type="match status" value="1"/>
</dbReference>
<protein>
    <recommendedName>
        <fullName evidence="7">GAF domain-containing protein</fullName>
    </recommendedName>
</protein>
<feature type="transmembrane region" description="Helical" evidence="2">
    <location>
        <begin position="81"/>
        <end position="97"/>
    </location>
</feature>
<feature type="domain" description="PPM-type phosphatase" evidence="4">
    <location>
        <begin position="526"/>
        <end position="743"/>
    </location>
</feature>
<evidence type="ECO:0000313" key="5">
    <source>
        <dbReference type="EMBL" id="TMQ63136.1"/>
    </source>
</evidence>
<dbReference type="SMART" id="SM00331">
    <property type="entry name" value="PP2C_SIG"/>
    <property type="match status" value="1"/>
</dbReference>
<keyword evidence="2" id="KW-0472">Membrane</keyword>
<dbReference type="InterPro" id="IPR036457">
    <property type="entry name" value="PPM-type-like_dom_sf"/>
</dbReference>
<dbReference type="PANTHER" id="PTHR43156:SF2">
    <property type="entry name" value="STAGE II SPORULATION PROTEIN E"/>
    <property type="match status" value="1"/>
</dbReference>
<feature type="transmembrane region" description="Helical" evidence="2">
    <location>
        <begin position="12"/>
        <end position="30"/>
    </location>
</feature>
<dbReference type="PANTHER" id="PTHR43156">
    <property type="entry name" value="STAGE II SPORULATION PROTEIN E-RELATED"/>
    <property type="match status" value="1"/>
</dbReference>
<dbReference type="Proteomes" id="UP000317691">
    <property type="component" value="Unassembled WGS sequence"/>
</dbReference>
<evidence type="ECO:0008006" key="7">
    <source>
        <dbReference type="Google" id="ProtNLM"/>
    </source>
</evidence>
<evidence type="ECO:0000256" key="1">
    <source>
        <dbReference type="ARBA" id="ARBA00022801"/>
    </source>
</evidence>
<feature type="transmembrane region" description="Helical" evidence="2">
    <location>
        <begin position="305"/>
        <end position="322"/>
    </location>
</feature>
<proteinExistence type="predicted"/>
<feature type="transmembrane region" description="Helical" evidence="2">
    <location>
        <begin position="236"/>
        <end position="255"/>
    </location>
</feature>
<evidence type="ECO:0000256" key="2">
    <source>
        <dbReference type="SAM" id="Phobius"/>
    </source>
</evidence>
<evidence type="ECO:0000259" key="3">
    <source>
        <dbReference type="SMART" id="SM00065"/>
    </source>
</evidence>
<keyword evidence="2" id="KW-0812">Transmembrane</keyword>
<dbReference type="GO" id="GO:0016791">
    <property type="term" value="F:phosphatase activity"/>
    <property type="evidence" value="ECO:0007669"/>
    <property type="project" value="TreeGrafter"/>
</dbReference>